<evidence type="ECO:0000256" key="8">
    <source>
        <dbReference type="RuleBase" id="RU000688"/>
    </source>
</evidence>
<evidence type="ECO:0000256" key="3">
    <source>
        <dbReference type="ARBA" id="ARBA00022989"/>
    </source>
</evidence>
<evidence type="ECO:0000313" key="11">
    <source>
        <dbReference type="Proteomes" id="UP000286415"/>
    </source>
</evidence>
<dbReference type="SUPFAM" id="SSF81321">
    <property type="entry name" value="Family A G protein-coupled receptor-like"/>
    <property type="match status" value="1"/>
</dbReference>
<evidence type="ECO:0000313" key="10">
    <source>
        <dbReference type="EMBL" id="KAG5445161.1"/>
    </source>
</evidence>
<keyword evidence="5" id="KW-0472">Membrane</keyword>
<comment type="similarity">
    <text evidence="8">Belongs to the G-protein coupled receptor 1 family.</text>
</comment>
<dbReference type="InterPro" id="IPR050125">
    <property type="entry name" value="GPCR_opsins"/>
</dbReference>
<dbReference type="OrthoDB" id="6076970at2759"/>
<proteinExistence type="inferred from homology"/>
<keyword evidence="2 8" id="KW-0812">Transmembrane</keyword>
<organism evidence="10 11">
    <name type="scientific">Clonorchis sinensis</name>
    <name type="common">Chinese liver fluke</name>
    <dbReference type="NCBI Taxonomy" id="79923"/>
    <lineage>
        <taxon>Eukaryota</taxon>
        <taxon>Metazoa</taxon>
        <taxon>Spiralia</taxon>
        <taxon>Lophotrochozoa</taxon>
        <taxon>Platyhelminthes</taxon>
        <taxon>Trematoda</taxon>
        <taxon>Digenea</taxon>
        <taxon>Opisthorchiida</taxon>
        <taxon>Opisthorchiata</taxon>
        <taxon>Opisthorchiidae</taxon>
        <taxon>Clonorchis</taxon>
    </lineage>
</organism>
<dbReference type="Gene3D" id="1.20.1070.10">
    <property type="entry name" value="Rhodopsin 7-helix transmembrane proteins"/>
    <property type="match status" value="1"/>
</dbReference>
<keyword evidence="7 8" id="KW-0807">Transducer</keyword>
<dbReference type="InParanoid" id="A0A3R7CHZ3"/>
<dbReference type="Pfam" id="PF00001">
    <property type="entry name" value="7tm_1"/>
    <property type="match status" value="1"/>
</dbReference>
<dbReference type="PROSITE" id="PS50262">
    <property type="entry name" value="G_PROTEIN_RECEP_F1_2"/>
    <property type="match status" value="1"/>
</dbReference>
<dbReference type="InterPro" id="IPR017452">
    <property type="entry name" value="GPCR_Rhodpsn_7TM"/>
</dbReference>
<evidence type="ECO:0000256" key="1">
    <source>
        <dbReference type="ARBA" id="ARBA00004141"/>
    </source>
</evidence>
<dbReference type="PROSITE" id="PS00237">
    <property type="entry name" value="G_PROTEIN_RECEP_F1_1"/>
    <property type="match status" value="1"/>
</dbReference>
<comment type="caution">
    <text evidence="10">The sequence shown here is derived from an EMBL/GenBank/DDBJ whole genome shotgun (WGS) entry which is preliminary data.</text>
</comment>
<keyword evidence="6 8" id="KW-0675">Receptor</keyword>
<dbReference type="InterPro" id="IPR000276">
    <property type="entry name" value="GPCR_Rhodpsn"/>
</dbReference>
<dbReference type="GO" id="GO:0004930">
    <property type="term" value="F:G protein-coupled receptor activity"/>
    <property type="evidence" value="ECO:0007669"/>
    <property type="project" value="UniProtKB-KW"/>
</dbReference>
<evidence type="ECO:0000256" key="4">
    <source>
        <dbReference type="ARBA" id="ARBA00023040"/>
    </source>
</evidence>
<name>A0A3R7CHZ3_CLOSI</name>
<keyword evidence="3" id="KW-1133">Transmembrane helix</keyword>
<evidence type="ECO:0000256" key="6">
    <source>
        <dbReference type="ARBA" id="ARBA00023170"/>
    </source>
</evidence>
<dbReference type="CDD" id="cd00637">
    <property type="entry name" value="7tm_classA_rhodopsin-like"/>
    <property type="match status" value="1"/>
</dbReference>
<reference evidence="10 11" key="1">
    <citation type="journal article" date="2018" name="Biotechnol. Adv.">
        <title>Improved genomic resources and new bioinformatic workflow for the carcinogenic parasite Clonorchis sinensis: Biotechnological implications.</title>
        <authorList>
            <person name="Wang D."/>
            <person name="Korhonen P.K."/>
            <person name="Gasser R.B."/>
            <person name="Young N.D."/>
        </authorList>
    </citation>
    <scope>NUCLEOTIDE SEQUENCE [LARGE SCALE GENOMIC DNA]</scope>
    <source>
        <strain evidence="10">Cs-k2</strain>
    </source>
</reference>
<sequence>MSDDFTPADYVATLTMLGIVSVLGTIGNLLVVGVYLQHLLWPHLQRHSQKAYQINYSQRHCATLAADYDDTALTDQFCARQMTTPTFFILVLAIVDLIVCCFVVPLAFYLEFVELKASSELWCKLHAFGSVCNTMFSSLLVIAIALDRYFAICHPLKNMLTMRRAKILTAALAIFCCVYGILSQDMMALAVGKFSKDYIPRCHDAIELKNITSTKIYFYHIIQKGNSSCFVLSILVVLILYSLILRAALKAQRRIRKYSLTISSKMNLTTVCLNATNSNQRTQETHQNGLEHKGENCQSKFTSNRHRFTISGLRSNALWREIRAAIVLFVVAVVYIIVFAPSLLSANQLIPGTLFGYNSYYLNNMSNPLIYCFMSQAFRRRLKVLLCSACMNSLQSQDDAMFSQSGRRERIRRLMSTVEDG</sequence>
<dbReference type="PANTHER" id="PTHR24240">
    <property type="entry name" value="OPSIN"/>
    <property type="match status" value="1"/>
</dbReference>
<gene>
    <name evidence="10" type="ORF">CSKR_103947</name>
</gene>
<keyword evidence="11" id="KW-1185">Reference proteome</keyword>
<dbReference type="EMBL" id="NIRI02000056">
    <property type="protein sequence ID" value="KAG5445161.1"/>
    <property type="molecule type" value="Genomic_DNA"/>
</dbReference>
<dbReference type="PRINTS" id="PR00237">
    <property type="entry name" value="GPCRRHODOPSN"/>
</dbReference>
<dbReference type="STRING" id="79923.A0A3R7CHZ3"/>
<comment type="subcellular location">
    <subcellularLocation>
        <location evidence="1">Membrane</location>
        <topology evidence="1">Multi-pass membrane protein</topology>
    </subcellularLocation>
</comment>
<reference evidence="10 11" key="2">
    <citation type="journal article" date="2021" name="Genomics">
        <title>High-quality reference genome for Clonorchis sinensis.</title>
        <authorList>
            <person name="Young N.D."/>
            <person name="Stroehlein A.J."/>
            <person name="Kinkar L."/>
            <person name="Wang T."/>
            <person name="Sohn W.M."/>
            <person name="Chang B.C.H."/>
            <person name="Kaur P."/>
            <person name="Weisz D."/>
            <person name="Dudchenko O."/>
            <person name="Aiden E.L."/>
            <person name="Korhonen P.K."/>
            <person name="Gasser R.B."/>
        </authorList>
    </citation>
    <scope>NUCLEOTIDE SEQUENCE [LARGE SCALE GENOMIC DNA]</scope>
    <source>
        <strain evidence="10">Cs-k2</strain>
    </source>
</reference>
<evidence type="ECO:0000259" key="9">
    <source>
        <dbReference type="PROSITE" id="PS50262"/>
    </source>
</evidence>
<protein>
    <recommendedName>
        <fullName evidence="9">G-protein coupled receptors family 1 profile domain-containing protein</fullName>
    </recommendedName>
</protein>
<evidence type="ECO:0000256" key="2">
    <source>
        <dbReference type="ARBA" id="ARBA00022692"/>
    </source>
</evidence>
<accession>A0A3R7CHZ3</accession>
<keyword evidence="4 8" id="KW-0297">G-protein coupled receptor</keyword>
<dbReference type="AlphaFoldDB" id="A0A3R7CHZ3"/>
<dbReference type="GO" id="GO:0016020">
    <property type="term" value="C:membrane"/>
    <property type="evidence" value="ECO:0007669"/>
    <property type="project" value="UniProtKB-SubCell"/>
</dbReference>
<evidence type="ECO:0000256" key="7">
    <source>
        <dbReference type="ARBA" id="ARBA00023224"/>
    </source>
</evidence>
<feature type="domain" description="G-protein coupled receptors family 1 profile" evidence="9">
    <location>
        <begin position="27"/>
        <end position="341"/>
    </location>
</feature>
<dbReference type="Proteomes" id="UP000286415">
    <property type="component" value="Unassembled WGS sequence"/>
</dbReference>
<evidence type="ECO:0000256" key="5">
    <source>
        <dbReference type="ARBA" id="ARBA00023136"/>
    </source>
</evidence>